<gene>
    <name evidence="1" type="ORF">H0267_01400</name>
</gene>
<name>A0A931MTY9_9BACI</name>
<evidence type="ECO:0000313" key="2">
    <source>
        <dbReference type="Proteomes" id="UP000614490"/>
    </source>
</evidence>
<reference evidence="1 2" key="1">
    <citation type="journal article" date="2005" name="Int. J. Syst. Evol. Microbiol.">
        <title>Halobacillus yeomjeoni sp. nov., isolated from a marine solar saltern in Korea.</title>
        <authorList>
            <person name="Yoon J.H."/>
            <person name="Kang S.J."/>
            <person name="Lee C.H."/>
            <person name="Oh H.W."/>
            <person name="Oh T.K."/>
        </authorList>
    </citation>
    <scope>NUCLEOTIDE SEQUENCE [LARGE SCALE GENOMIC DNA]</scope>
    <source>
        <strain evidence="1 2">KCTC 3957</strain>
    </source>
</reference>
<sequence length="182" mass="19404">MSCNGCGCCGFCCPDEEQQGFCPCCTRTLVDIFQAIIAQFPGQTVRIFLPGPAGQIVNAIPIQIRNGFLLEVLQGANQRIVNICDIVAVEGAPVNDADLSAIGEQENCECCEQALTELMTEIASVPVRDFDLNTQSQQAGSIQASNPTEVFDGVVRVTSGNNKSIVSLCHVSSVDRIVPPLL</sequence>
<dbReference type="EMBL" id="JADZSC010000001">
    <property type="protein sequence ID" value="MBH0228854.1"/>
    <property type="molecule type" value="Genomic_DNA"/>
</dbReference>
<proteinExistence type="predicted"/>
<organism evidence="1 2">
    <name type="scientific">Halobacillus yeomjeoni</name>
    <dbReference type="NCBI Taxonomy" id="311194"/>
    <lineage>
        <taxon>Bacteria</taxon>
        <taxon>Bacillati</taxon>
        <taxon>Bacillota</taxon>
        <taxon>Bacilli</taxon>
        <taxon>Bacillales</taxon>
        <taxon>Bacillaceae</taxon>
        <taxon>Halobacillus</taxon>
    </lineage>
</organism>
<comment type="caution">
    <text evidence="1">The sequence shown here is derived from an EMBL/GenBank/DDBJ whole genome shotgun (WGS) entry which is preliminary data.</text>
</comment>
<protein>
    <submittedName>
        <fullName evidence="1">Uncharacterized protein</fullName>
    </submittedName>
</protein>
<dbReference type="RefSeq" id="WP_197315498.1">
    <property type="nucleotide sequence ID" value="NZ_JADZSC010000001.1"/>
</dbReference>
<evidence type="ECO:0000313" key="1">
    <source>
        <dbReference type="EMBL" id="MBH0228854.1"/>
    </source>
</evidence>
<dbReference type="Proteomes" id="UP000614490">
    <property type="component" value="Unassembled WGS sequence"/>
</dbReference>
<accession>A0A931MTY9</accession>
<keyword evidence="2" id="KW-1185">Reference proteome</keyword>
<dbReference type="AlphaFoldDB" id="A0A931MTY9"/>